<feature type="region of interest" description="Disordered" evidence="5">
    <location>
        <begin position="186"/>
        <end position="212"/>
    </location>
</feature>
<dbReference type="InterPro" id="IPR049445">
    <property type="entry name" value="TetR_SbtR-like_C"/>
</dbReference>
<dbReference type="Pfam" id="PF21597">
    <property type="entry name" value="TetR_C_43"/>
    <property type="match status" value="1"/>
</dbReference>
<dbReference type="Pfam" id="PF00440">
    <property type="entry name" value="TetR_N"/>
    <property type="match status" value="1"/>
</dbReference>
<accession>A0ABV5PTL6</accession>
<reference evidence="7 8" key="1">
    <citation type="submission" date="2024-09" db="EMBL/GenBank/DDBJ databases">
        <authorList>
            <person name="Sun Q."/>
            <person name="Mori K."/>
        </authorList>
    </citation>
    <scope>NUCLEOTIDE SEQUENCE [LARGE SCALE GENOMIC DNA]</scope>
    <source>
        <strain evidence="7 8">JCM 3323</strain>
    </source>
</reference>
<dbReference type="RefSeq" id="WP_346123632.1">
    <property type="nucleotide sequence ID" value="NZ_BAAAXC010000014.1"/>
</dbReference>
<dbReference type="InterPro" id="IPR009057">
    <property type="entry name" value="Homeodomain-like_sf"/>
</dbReference>
<dbReference type="PANTHER" id="PTHR30055:SF234">
    <property type="entry name" value="HTH-TYPE TRANSCRIPTIONAL REGULATOR BETI"/>
    <property type="match status" value="1"/>
</dbReference>
<dbReference type="PANTHER" id="PTHR30055">
    <property type="entry name" value="HTH-TYPE TRANSCRIPTIONAL REGULATOR RUTR"/>
    <property type="match status" value="1"/>
</dbReference>
<evidence type="ECO:0000259" key="6">
    <source>
        <dbReference type="PROSITE" id="PS50977"/>
    </source>
</evidence>
<keyword evidence="3" id="KW-0804">Transcription</keyword>
<dbReference type="InterPro" id="IPR050109">
    <property type="entry name" value="HTH-type_TetR-like_transc_reg"/>
</dbReference>
<evidence type="ECO:0000256" key="3">
    <source>
        <dbReference type="ARBA" id="ARBA00023163"/>
    </source>
</evidence>
<feature type="DNA-binding region" description="H-T-H motif" evidence="4">
    <location>
        <begin position="33"/>
        <end position="52"/>
    </location>
</feature>
<organism evidence="7 8">
    <name type="scientific">Nonomuraea roseola</name>
    <dbReference type="NCBI Taxonomy" id="46179"/>
    <lineage>
        <taxon>Bacteria</taxon>
        <taxon>Bacillati</taxon>
        <taxon>Actinomycetota</taxon>
        <taxon>Actinomycetes</taxon>
        <taxon>Streptosporangiales</taxon>
        <taxon>Streptosporangiaceae</taxon>
        <taxon>Nonomuraea</taxon>
    </lineage>
</organism>
<feature type="domain" description="HTH tetR-type" evidence="6">
    <location>
        <begin position="11"/>
        <end position="70"/>
    </location>
</feature>
<evidence type="ECO:0000313" key="7">
    <source>
        <dbReference type="EMBL" id="MFB9526525.1"/>
    </source>
</evidence>
<keyword evidence="1" id="KW-0805">Transcription regulation</keyword>
<evidence type="ECO:0000256" key="1">
    <source>
        <dbReference type="ARBA" id="ARBA00023015"/>
    </source>
</evidence>
<dbReference type="SUPFAM" id="SSF48498">
    <property type="entry name" value="Tetracyclin repressor-like, C-terminal domain"/>
    <property type="match status" value="1"/>
</dbReference>
<dbReference type="EMBL" id="JBHMCE010000002">
    <property type="protein sequence ID" value="MFB9526525.1"/>
    <property type="molecule type" value="Genomic_DNA"/>
</dbReference>
<keyword evidence="2 4" id="KW-0238">DNA-binding</keyword>
<proteinExistence type="predicted"/>
<evidence type="ECO:0000256" key="2">
    <source>
        <dbReference type="ARBA" id="ARBA00023125"/>
    </source>
</evidence>
<evidence type="ECO:0000313" key="8">
    <source>
        <dbReference type="Proteomes" id="UP001589646"/>
    </source>
</evidence>
<name>A0ABV5PTL6_9ACTN</name>
<evidence type="ECO:0000256" key="5">
    <source>
        <dbReference type="SAM" id="MobiDB-lite"/>
    </source>
</evidence>
<protein>
    <submittedName>
        <fullName evidence="7">TetR/AcrR family transcriptional regulator</fullName>
    </submittedName>
</protein>
<comment type="caution">
    <text evidence="7">The sequence shown here is derived from an EMBL/GenBank/DDBJ whole genome shotgun (WGS) entry which is preliminary data.</text>
</comment>
<keyword evidence="8" id="KW-1185">Reference proteome</keyword>
<gene>
    <name evidence="7" type="ORF">ACFFRN_07850</name>
</gene>
<dbReference type="Gene3D" id="1.10.357.10">
    <property type="entry name" value="Tetracycline Repressor, domain 2"/>
    <property type="match status" value="1"/>
</dbReference>
<dbReference type="InterPro" id="IPR036271">
    <property type="entry name" value="Tet_transcr_reg_TetR-rel_C_sf"/>
</dbReference>
<dbReference type="Proteomes" id="UP001589646">
    <property type="component" value="Unassembled WGS sequence"/>
</dbReference>
<dbReference type="SUPFAM" id="SSF46689">
    <property type="entry name" value="Homeodomain-like"/>
    <property type="match status" value="1"/>
</dbReference>
<dbReference type="InterPro" id="IPR001647">
    <property type="entry name" value="HTH_TetR"/>
</dbReference>
<dbReference type="PROSITE" id="PS50977">
    <property type="entry name" value="HTH_TETR_2"/>
    <property type="match status" value="1"/>
</dbReference>
<sequence length="212" mass="22512">MQRQGRRADALRNSDRIVRAAIVVLRDSGPAASLDEIARRAGIGIATLYRRFGDRDGVIRAAFQTYFAEEIEPLALAARDAPDPGRRLVDALTATVDTLAAHHALLGAAQESGGFTVDIAERFMGPLAGVLAAAQRRGQVRADLLVRDLAAIVVMALATVHPGDPAHADPRRYLALLLDGLRPSAGTLPAPSDTRLRVDSPDPDLGEARSSS</sequence>
<evidence type="ECO:0000256" key="4">
    <source>
        <dbReference type="PROSITE-ProRule" id="PRU00335"/>
    </source>
</evidence>